<gene>
    <name evidence="8" type="ORF">SIN_2047</name>
</gene>
<comment type="caution">
    <text evidence="8">The sequence shown here is derived from an EMBL/GenBank/DDBJ whole genome shotgun (WGS) entry which is preliminary data.</text>
</comment>
<evidence type="ECO:0000256" key="5">
    <source>
        <dbReference type="PROSITE-ProRule" id="PRU00169"/>
    </source>
</evidence>
<evidence type="ECO:0000313" key="8">
    <source>
        <dbReference type="EMBL" id="EFO53249.1"/>
    </source>
</evidence>
<dbReference type="Gene3D" id="2.40.50.1020">
    <property type="entry name" value="LytTr DNA-binding domain"/>
    <property type="match status" value="1"/>
</dbReference>
<name>A0ABN0B1Y5_9STRE</name>
<protein>
    <submittedName>
        <fullName evidence="8">Response regulator FasA</fullName>
    </submittedName>
</protein>
<keyword evidence="1" id="KW-0963">Cytoplasm</keyword>
<dbReference type="Pfam" id="PF00072">
    <property type="entry name" value="Response_reg"/>
    <property type="match status" value="1"/>
</dbReference>
<evidence type="ECO:0000256" key="4">
    <source>
        <dbReference type="ARBA" id="ARBA00037164"/>
    </source>
</evidence>
<accession>A0ABN0B1Y5</accession>
<dbReference type="InterPro" id="IPR001789">
    <property type="entry name" value="Sig_transdc_resp-reg_receiver"/>
</dbReference>
<dbReference type="SMART" id="SM00850">
    <property type="entry name" value="LytTR"/>
    <property type="match status" value="1"/>
</dbReference>
<reference evidence="8" key="1">
    <citation type="submission" date="2010-09" db="EMBL/GenBank/DDBJ databases">
        <authorList>
            <person name="Daugherty S.C."/>
            <person name="Kilian M."/>
            <person name="Tettelin H."/>
        </authorList>
    </citation>
    <scope>NUCLEOTIDE SEQUENCE [LARGE SCALE GENOMIC DNA]</scope>
    <source>
        <strain evidence="8">SK1302</strain>
    </source>
</reference>
<evidence type="ECO:0000256" key="1">
    <source>
        <dbReference type="ARBA" id="ARBA00022490"/>
    </source>
</evidence>
<dbReference type="InterPro" id="IPR011006">
    <property type="entry name" value="CheY-like_superfamily"/>
</dbReference>
<feature type="domain" description="Response regulatory" evidence="6">
    <location>
        <begin position="3"/>
        <end position="127"/>
    </location>
</feature>
<dbReference type="Pfam" id="PF04397">
    <property type="entry name" value="LytTR"/>
    <property type="match status" value="1"/>
</dbReference>
<evidence type="ECO:0000256" key="3">
    <source>
        <dbReference type="ARBA" id="ARBA00023159"/>
    </source>
</evidence>
<dbReference type="SUPFAM" id="SSF52172">
    <property type="entry name" value="CheY-like"/>
    <property type="match status" value="1"/>
</dbReference>
<dbReference type="Gene3D" id="3.40.50.2300">
    <property type="match status" value="1"/>
</dbReference>
<sequence length="247" mass="28420">MLSIFVLEDELLQQSRIENVIQELIAQKSLQCKPPKIFGKPHQLVEAITERGSHQLFFLDIEIKGEEKKGLDIAKEIRKKDPNATIVFVTTHSEFMPITFKYKVAALDFIDKSLSEEEFAERICSAIEYTIEKAGTTVSEDAFTFETAMAHIQVPFNNILYFETSPTIHKVILHTKDERLEFYASIAEIEKADPRLYRCHRSFVVNPANIVKIDKEEKIALFENNDSCLVSRMKYKGLLEKVKTLNC</sequence>
<dbReference type="PROSITE" id="PS50930">
    <property type="entry name" value="HTH_LYTTR"/>
    <property type="match status" value="1"/>
</dbReference>
<dbReference type="PANTHER" id="PTHR37299">
    <property type="entry name" value="TRANSCRIPTIONAL REGULATOR-RELATED"/>
    <property type="match status" value="1"/>
</dbReference>
<dbReference type="InterPro" id="IPR007492">
    <property type="entry name" value="LytTR_DNA-bd_dom"/>
</dbReference>
<organism evidence="8">
    <name type="scientific">Streptococcus infantis SK1302</name>
    <dbReference type="NCBI Taxonomy" id="871237"/>
    <lineage>
        <taxon>Bacteria</taxon>
        <taxon>Bacillati</taxon>
        <taxon>Bacillota</taxon>
        <taxon>Bacilli</taxon>
        <taxon>Lactobacillales</taxon>
        <taxon>Streptococcaceae</taxon>
        <taxon>Streptococcus</taxon>
    </lineage>
</organism>
<dbReference type="PANTHER" id="PTHR37299:SF3">
    <property type="entry name" value="STAGE 0 SPORULATION PROTEIN A HOMOLOG"/>
    <property type="match status" value="1"/>
</dbReference>
<feature type="domain" description="HTH LytTR-type" evidence="7">
    <location>
        <begin position="143"/>
        <end position="244"/>
    </location>
</feature>
<keyword evidence="3" id="KW-0010">Activator</keyword>
<evidence type="ECO:0000256" key="2">
    <source>
        <dbReference type="ARBA" id="ARBA00023012"/>
    </source>
</evidence>
<dbReference type="EMBL" id="AEDY01000142">
    <property type="protein sequence ID" value="EFO53249.1"/>
    <property type="molecule type" value="Genomic_DNA"/>
</dbReference>
<keyword evidence="5" id="KW-0597">Phosphoprotein</keyword>
<dbReference type="SMART" id="SM00448">
    <property type="entry name" value="REC"/>
    <property type="match status" value="1"/>
</dbReference>
<proteinExistence type="predicted"/>
<dbReference type="CDD" id="cd17533">
    <property type="entry name" value="REC_LytTR_AgrA-like"/>
    <property type="match status" value="1"/>
</dbReference>
<dbReference type="PROSITE" id="PS50110">
    <property type="entry name" value="RESPONSE_REGULATORY"/>
    <property type="match status" value="1"/>
</dbReference>
<evidence type="ECO:0000259" key="6">
    <source>
        <dbReference type="PROSITE" id="PS50110"/>
    </source>
</evidence>
<dbReference type="InterPro" id="IPR046947">
    <property type="entry name" value="LytR-like"/>
</dbReference>
<comment type="function">
    <text evidence="4">Required for high-level post-exponential phase expression of a series of secreted proteins.</text>
</comment>
<feature type="modified residue" description="4-aspartylphosphate" evidence="5">
    <location>
        <position position="60"/>
    </location>
</feature>
<evidence type="ECO:0000259" key="7">
    <source>
        <dbReference type="PROSITE" id="PS50930"/>
    </source>
</evidence>
<keyword evidence="2" id="KW-0902">Two-component regulatory system</keyword>